<name>A0AAD5XLP1_9FUNG</name>
<dbReference type="InterPro" id="IPR015943">
    <property type="entry name" value="WD40/YVTN_repeat-like_dom_sf"/>
</dbReference>
<evidence type="ECO:0000313" key="1">
    <source>
        <dbReference type="EMBL" id="KAJ3166767.1"/>
    </source>
</evidence>
<dbReference type="SUPFAM" id="SSF69322">
    <property type="entry name" value="Tricorn protease domain 2"/>
    <property type="match status" value="1"/>
</dbReference>
<gene>
    <name evidence="1" type="ORF">HDU87_002061</name>
</gene>
<comment type="caution">
    <text evidence="1">The sequence shown here is derived from an EMBL/GenBank/DDBJ whole genome shotgun (WGS) entry which is preliminary data.</text>
</comment>
<evidence type="ECO:0000313" key="2">
    <source>
        <dbReference type="Proteomes" id="UP001212152"/>
    </source>
</evidence>
<dbReference type="Gene3D" id="2.130.10.10">
    <property type="entry name" value="YVTN repeat-like/Quinoprotein amine dehydrogenase"/>
    <property type="match status" value="1"/>
</dbReference>
<proteinExistence type="predicted"/>
<dbReference type="EMBL" id="JADGJQ010000161">
    <property type="protein sequence ID" value="KAJ3166767.1"/>
    <property type="molecule type" value="Genomic_DNA"/>
</dbReference>
<keyword evidence="2" id="KW-1185">Reference proteome</keyword>
<dbReference type="AlphaFoldDB" id="A0AAD5XLP1"/>
<accession>A0AAD5XLP1</accession>
<organism evidence="1 2">
    <name type="scientific">Geranomyces variabilis</name>
    <dbReference type="NCBI Taxonomy" id="109894"/>
    <lineage>
        <taxon>Eukaryota</taxon>
        <taxon>Fungi</taxon>
        <taxon>Fungi incertae sedis</taxon>
        <taxon>Chytridiomycota</taxon>
        <taxon>Chytridiomycota incertae sedis</taxon>
        <taxon>Chytridiomycetes</taxon>
        <taxon>Spizellomycetales</taxon>
        <taxon>Powellomycetaceae</taxon>
        <taxon>Geranomyces</taxon>
    </lineage>
</organism>
<reference evidence="1" key="1">
    <citation type="submission" date="2020-05" db="EMBL/GenBank/DDBJ databases">
        <title>Phylogenomic resolution of chytrid fungi.</title>
        <authorList>
            <person name="Stajich J.E."/>
            <person name="Amses K."/>
            <person name="Simmons R."/>
            <person name="Seto K."/>
            <person name="Myers J."/>
            <person name="Bonds A."/>
            <person name="Quandt C.A."/>
            <person name="Barry K."/>
            <person name="Liu P."/>
            <person name="Grigoriev I."/>
            <person name="Longcore J.E."/>
            <person name="James T.Y."/>
        </authorList>
    </citation>
    <scope>NUCLEOTIDE SEQUENCE</scope>
    <source>
        <strain evidence="1">JEL0379</strain>
    </source>
</reference>
<sequence>MVAYNPDDTLEGSFASVAMAVSPDDRIMAVSSNSVIRTAPGGEGAATAKYILLSESSEVRHRAYTILVWPLDREGRQVGSRRPMDNENLASLALAAVEPALREQHAADNETVAFLRAGMVKVLQEADATNRVAGQQSLHGHFPSFNQSSSGPVSQCGDKILYVTNGQHVKSGMYKPEEFPSIVIHSLTAQVEGDGDVGGVVTRGRDGGRVGELRRDVPDLGRANWQCRVVIDSGFQNWAGVFSPDGKRILLSGGGGKEIHLRVYDVQTGQEILRMPTPDALRHLQDWARCMAWSQNLDDIAIAREDAVLLWTPTFPDEDTVASSSNIDGETMGAAASPAGEEAGSSLMILVSLAKDDELSPFRFAQLEQVTWTQDDGASQWTKMLRPKERPLPLHGPGGAHLFRQTQEVAVLDRDGCIRFWKL</sequence>
<protein>
    <submittedName>
        <fullName evidence="1">Uncharacterized protein</fullName>
    </submittedName>
</protein>
<dbReference type="Proteomes" id="UP001212152">
    <property type="component" value="Unassembled WGS sequence"/>
</dbReference>